<dbReference type="GO" id="GO:0055085">
    <property type="term" value="P:transmembrane transport"/>
    <property type="evidence" value="ECO:0007669"/>
    <property type="project" value="InterPro"/>
</dbReference>
<dbReference type="SUPFAM" id="SSF74653">
    <property type="entry name" value="TolA/TonB C-terminal domain"/>
    <property type="match status" value="1"/>
</dbReference>
<evidence type="ECO:0000313" key="6">
    <source>
        <dbReference type="EMBL" id="RKX70539.1"/>
    </source>
</evidence>
<evidence type="ECO:0000256" key="4">
    <source>
        <dbReference type="ARBA" id="ARBA00023136"/>
    </source>
</evidence>
<dbReference type="InterPro" id="IPR037682">
    <property type="entry name" value="TonB_C"/>
</dbReference>
<keyword evidence="3" id="KW-1133">Transmembrane helix</keyword>
<dbReference type="AlphaFoldDB" id="A0A660SI93"/>
<proteinExistence type="predicted"/>
<evidence type="ECO:0000256" key="3">
    <source>
        <dbReference type="ARBA" id="ARBA00022989"/>
    </source>
</evidence>
<evidence type="ECO:0000256" key="2">
    <source>
        <dbReference type="ARBA" id="ARBA00022692"/>
    </source>
</evidence>
<accession>A0A660SI93</accession>
<name>A0A660SI93_UNCW3</name>
<dbReference type="GO" id="GO:0016020">
    <property type="term" value="C:membrane"/>
    <property type="evidence" value="ECO:0007669"/>
    <property type="project" value="UniProtKB-SubCell"/>
</dbReference>
<comment type="caution">
    <text evidence="6">The sequence shown here is derived from an EMBL/GenBank/DDBJ whole genome shotgun (WGS) entry which is preliminary data.</text>
</comment>
<protein>
    <recommendedName>
        <fullName evidence="5">TonB C-terminal domain-containing protein</fullName>
    </recommendedName>
</protein>
<keyword evidence="2" id="KW-0812">Transmembrane</keyword>
<sequence>MRSYFYSFLIHLLILAVTLGIRFPLTKTEPVSLRVLVGRPPSGMPSLPKPAGRGTRIEAVPIPIQKRVLIRSSEGTGPTLDLPSYEIGWGEKQFLTSFGDIDIPGGEGGGRPWYIEGTASGRRVIKEVIPQYPPGYQKEAKIRLSFEVTPEGLVQRIVVVQKGDPILERIAVEAFAQWRFEPIPDSVIQDGEITFIFKLK</sequence>
<gene>
    <name evidence="6" type="ORF">DRP53_04675</name>
</gene>
<dbReference type="Pfam" id="PF03544">
    <property type="entry name" value="TonB_C"/>
    <property type="match status" value="1"/>
</dbReference>
<evidence type="ECO:0000313" key="7">
    <source>
        <dbReference type="Proteomes" id="UP000268469"/>
    </source>
</evidence>
<evidence type="ECO:0000259" key="5">
    <source>
        <dbReference type="PROSITE" id="PS52015"/>
    </source>
</evidence>
<evidence type="ECO:0000256" key="1">
    <source>
        <dbReference type="ARBA" id="ARBA00004167"/>
    </source>
</evidence>
<dbReference type="PROSITE" id="PS52015">
    <property type="entry name" value="TONB_CTD"/>
    <property type="match status" value="1"/>
</dbReference>
<dbReference type="Gene3D" id="3.30.2420.10">
    <property type="entry name" value="TonB"/>
    <property type="match status" value="1"/>
</dbReference>
<dbReference type="NCBIfam" id="TIGR01352">
    <property type="entry name" value="tonB_Cterm"/>
    <property type="match status" value="1"/>
</dbReference>
<feature type="domain" description="TonB C-terminal" evidence="5">
    <location>
        <begin position="114"/>
        <end position="200"/>
    </location>
</feature>
<keyword evidence="4" id="KW-0472">Membrane</keyword>
<comment type="subcellular location">
    <subcellularLocation>
        <location evidence="1">Membrane</location>
        <topology evidence="1">Single-pass membrane protein</topology>
    </subcellularLocation>
</comment>
<dbReference type="EMBL" id="QNBE01000036">
    <property type="protein sequence ID" value="RKX70539.1"/>
    <property type="molecule type" value="Genomic_DNA"/>
</dbReference>
<dbReference type="Proteomes" id="UP000268469">
    <property type="component" value="Unassembled WGS sequence"/>
</dbReference>
<dbReference type="InterPro" id="IPR006260">
    <property type="entry name" value="TonB/TolA_C"/>
</dbReference>
<reference evidence="6 7" key="1">
    <citation type="submission" date="2018-06" db="EMBL/GenBank/DDBJ databases">
        <title>Extensive metabolic versatility and redundancy in microbially diverse, dynamic hydrothermal sediments.</title>
        <authorList>
            <person name="Dombrowski N."/>
            <person name="Teske A."/>
            <person name="Baker B.J."/>
        </authorList>
    </citation>
    <scope>NUCLEOTIDE SEQUENCE [LARGE SCALE GENOMIC DNA]</scope>
    <source>
        <strain evidence="6">B36_G15</strain>
    </source>
</reference>
<organism evidence="6 7">
    <name type="scientific">candidate division WOR-3 bacterium</name>
    <dbReference type="NCBI Taxonomy" id="2052148"/>
    <lineage>
        <taxon>Bacteria</taxon>
        <taxon>Bacteria division WOR-3</taxon>
    </lineage>
</organism>